<feature type="region of interest" description="Disordered" evidence="2">
    <location>
        <begin position="378"/>
        <end position="397"/>
    </location>
</feature>
<dbReference type="OrthoDB" id="341898at2759"/>
<dbReference type="InterPro" id="IPR015267">
    <property type="entry name" value="PPP4R2"/>
</dbReference>
<evidence type="ECO:0000256" key="2">
    <source>
        <dbReference type="SAM" id="MobiDB-lite"/>
    </source>
</evidence>
<dbReference type="PANTHER" id="PTHR16487:SF0">
    <property type="entry name" value="PROTEIN PHOSPHATASE 4 REGULATORY SUBUNIT 2-RELATED"/>
    <property type="match status" value="1"/>
</dbReference>
<dbReference type="GO" id="GO:0005737">
    <property type="term" value="C:cytoplasm"/>
    <property type="evidence" value="ECO:0007669"/>
    <property type="project" value="TreeGrafter"/>
</dbReference>
<evidence type="ECO:0000313" key="5">
    <source>
        <dbReference type="Proteomes" id="UP000475862"/>
    </source>
</evidence>
<proteinExistence type="inferred from homology"/>
<feature type="transmembrane region" description="Helical" evidence="3">
    <location>
        <begin position="471"/>
        <end position="493"/>
    </location>
</feature>
<evidence type="ECO:0008006" key="6">
    <source>
        <dbReference type="Google" id="ProtNLM"/>
    </source>
</evidence>
<reference evidence="4 5" key="1">
    <citation type="submission" date="2019-08" db="EMBL/GenBank/DDBJ databases">
        <title>The genome of the soybean aphid Biotype 1, its phylome, world population structure and adaptation to the North American continent.</title>
        <authorList>
            <person name="Giordano R."/>
            <person name="Donthu R.K."/>
            <person name="Hernandez A.G."/>
            <person name="Wright C.L."/>
            <person name="Zimin A.V."/>
        </authorList>
    </citation>
    <scope>NUCLEOTIDE SEQUENCE [LARGE SCALE GENOMIC DNA]</scope>
    <source>
        <tissue evidence="4">Whole aphids</tissue>
    </source>
</reference>
<keyword evidence="5" id="KW-1185">Reference proteome</keyword>
<dbReference type="GO" id="GO:0005634">
    <property type="term" value="C:nucleus"/>
    <property type="evidence" value="ECO:0007669"/>
    <property type="project" value="TreeGrafter"/>
</dbReference>
<keyword evidence="3" id="KW-1133">Transmembrane helix</keyword>
<evidence type="ECO:0000256" key="3">
    <source>
        <dbReference type="SAM" id="Phobius"/>
    </source>
</evidence>
<dbReference type="Proteomes" id="UP000475862">
    <property type="component" value="Unassembled WGS sequence"/>
</dbReference>
<dbReference type="GO" id="GO:0019888">
    <property type="term" value="F:protein phosphatase regulator activity"/>
    <property type="evidence" value="ECO:0007669"/>
    <property type="project" value="InterPro"/>
</dbReference>
<evidence type="ECO:0000256" key="1">
    <source>
        <dbReference type="ARBA" id="ARBA00009207"/>
    </source>
</evidence>
<keyword evidence="3" id="KW-0472">Membrane</keyword>
<evidence type="ECO:0000313" key="4">
    <source>
        <dbReference type="EMBL" id="KAE9530495.1"/>
    </source>
</evidence>
<comment type="caution">
    <text evidence="4">The sequence shown here is derived from an EMBL/GenBank/DDBJ whole genome shotgun (WGS) entry which is preliminary data.</text>
</comment>
<protein>
    <recommendedName>
        <fullName evidence="6">Serine/threonine-protein phosphatase 4 regulatory subunit 2</fullName>
    </recommendedName>
</protein>
<dbReference type="AlphaFoldDB" id="A0A6G0TCZ8"/>
<dbReference type="GO" id="GO:0030289">
    <property type="term" value="C:protein phosphatase 4 complex"/>
    <property type="evidence" value="ECO:0007669"/>
    <property type="project" value="InterPro"/>
</dbReference>
<sequence length="551" mass="63526">MIENAELVMQMLEMYQMYKQQVPVELEEYLRYVAKTGNTLFQWTLVKPFIREKIMNVIAEFAEQSSLSEIPPYPNVDPFNYEAMKTMLLERFDTFNGPPFTIQRLCELLSCPRKEYNRVDKFMRAVEKNILVVSTCELRPKREEPIVNGVPDRWENDVSVLNGNDTVESLLNELESMKTPETKLDESKTEHKEHLVAQVTDEVESNITPEESKQDNPILITQDTPQTLITDSIEVVEPVDIDVSPKELSSEVYEVQPIEEKEQIVKDPVDELKDLSHDIEPETVEPKTEEPIIESNKLDHLELIPTDVDRVEGSIIHQTPDSDSKVELELEVSQPAVVLGKSDEDPECMDVQVENISKSMESEVLSVNVQDECKKPTEIQNDKQQVDESTVDAPTEDPISTDMEVELEKTENDIILDVIPQENVKENEDTPSTEPNTIVEEPQIQDENKLTESKIYVKSNVYMYLCDKFRIIQYIISLWNTSFLNVLINGLYFDKNIAFMTKLSNIVFHTLYFSLLKLQTIFYLDVLITFSRFMWSQVTAISQTYHPSLST</sequence>
<gene>
    <name evidence="4" type="ORF">AGLY_010957</name>
</gene>
<name>A0A6G0TCZ8_APHGL</name>
<organism evidence="4 5">
    <name type="scientific">Aphis glycines</name>
    <name type="common">Soybean aphid</name>
    <dbReference type="NCBI Taxonomy" id="307491"/>
    <lineage>
        <taxon>Eukaryota</taxon>
        <taxon>Metazoa</taxon>
        <taxon>Ecdysozoa</taxon>
        <taxon>Arthropoda</taxon>
        <taxon>Hexapoda</taxon>
        <taxon>Insecta</taxon>
        <taxon>Pterygota</taxon>
        <taxon>Neoptera</taxon>
        <taxon>Paraneoptera</taxon>
        <taxon>Hemiptera</taxon>
        <taxon>Sternorrhyncha</taxon>
        <taxon>Aphidomorpha</taxon>
        <taxon>Aphidoidea</taxon>
        <taxon>Aphididae</taxon>
        <taxon>Aphidini</taxon>
        <taxon>Aphis</taxon>
        <taxon>Aphis</taxon>
    </lineage>
</organism>
<feature type="transmembrane region" description="Helical" evidence="3">
    <location>
        <begin position="505"/>
        <end position="524"/>
    </location>
</feature>
<keyword evidence="3" id="KW-0812">Transmembrane</keyword>
<dbReference type="Pfam" id="PF09184">
    <property type="entry name" value="PPP4R2"/>
    <property type="match status" value="1"/>
</dbReference>
<dbReference type="EMBL" id="VYZN01000042">
    <property type="protein sequence ID" value="KAE9530495.1"/>
    <property type="molecule type" value="Genomic_DNA"/>
</dbReference>
<accession>A0A6G0TCZ8</accession>
<comment type="similarity">
    <text evidence="1">Belongs to the PPP4R2 family.</text>
</comment>
<dbReference type="PANTHER" id="PTHR16487">
    <property type="entry name" value="PPP4R2-RELATED PROTEIN"/>
    <property type="match status" value="1"/>
</dbReference>